<dbReference type="InterPro" id="IPR002142">
    <property type="entry name" value="Peptidase_S49"/>
</dbReference>
<accession>A0AA47KMQ2</accession>
<evidence type="ECO:0000256" key="6">
    <source>
        <dbReference type="ARBA" id="ARBA00022801"/>
    </source>
</evidence>
<evidence type="ECO:0000256" key="9">
    <source>
        <dbReference type="ARBA" id="ARBA00023136"/>
    </source>
</evidence>
<evidence type="ECO:0000259" key="11">
    <source>
        <dbReference type="Pfam" id="PF01343"/>
    </source>
</evidence>
<keyword evidence="7" id="KW-0720">Serine protease</keyword>
<dbReference type="NCBIfam" id="NF008745">
    <property type="entry name" value="PRK11778.1"/>
    <property type="match status" value="1"/>
</dbReference>
<keyword evidence="3" id="KW-1003">Cell membrane</keyword>
<evidence type="ECO:0000256" key="1">
    <source>
        <dbReference type="ARBA" id="ARBA00004236"/>
    </source>
</evidence>
<feature type="compositionally biased region" description="Basic and acidic residues" evidence="10">
    <location>
        <begin position="67"/>
        <end position="85"/>
    </location>
</feature>
<keyword evidence="4 13" id="KW-0645">Protease</keyword>
<organism evidence="13 14">
    <name type="scientific">Salinivibrio kushneri</name>
    <dbReference type="NCBI Taxonomy" id="1908198"/>
    <lineage>
        <taxon>Bacteria</taxon>
        <taxon>Pseudomonadati</taxon>
        <taxon>Pseudomonadota</taxon>
        <taxon>Gammaproteobacteria</taxon>
        <taxon>Vibrionales</taxon>
        <taxon>Vibrionaceae</taxon>
        <taxon>Salinivibrio</taxon>
    </lineage>
</organism>
<dbReference type="PANTHER" id="PTHR42987">
    <property type="entry name" value="PEPTIDASE S49"/>
    <property type="match status" value="1"/>
</dbReference>
<dbReference type="Proteomes" id="UP001164748">
    <property type="component" value="Chromosome"/>
</dbReference>
<dbReference type="EC" id="3.4.21.-" evidence="13"/>
<evidence type="ECO:0000313" key="13">
    <source>
        <dbReference type="EMBL" id="WBA09608.1"/>
    </source>
</evidence>
<proteinExistence type="inferred from homology"/>
<dbReference type="GO" id="GO:0004252">
    <property type="term" value="F:serine-type endopeptidase activity"/>
    <property type="evidence" value="ECO:0007669"/>
    <property type="project" value="InterPro"/>
</dbReference>
<dbReference type="GO" id="GO:0005886">
    <property type="term" value="C:plasma membrane"/>
    <property type="evidence" value="ECO:0007669"/>
    <property type="project" value="UniProtKB-SubCell"/>
</dbReference>
<dbReference type="SUPFAM" id="SSF52096">
    <property type="entry name" value="ClpP/crotonase"/>
    <property type="match status" value="1"/>
</dbReference>
<evidence type="ECO:0000256" key="5">
    <source>
        <dbReference type="ARBA" id="ARBA00022692"/>
    </source>
</evidence>
<keyword evidence="6 13" id="KW-0378">Hydrolase</keyword>
<comment type="similarity">
    <text evidence="2">Belongs to the peptidase S49 family.</text>
</comment>
<dbReference type="InterPro" id="IPR013703">
    <property type="entry name" value="Peptidase_S49_N_proteobac"/>
</dbReference>
<evidence type="ECO:0000313" key="14">
    <source>
        <dbReference type="Proteomes" id="UP001164748"/>
    </source>
</evidence>
<dbReference type="AlphaFoldDB" id="A0AA47KMQ2"/>
<gene>
    <name evidence="13" type="primary">sohB</name>
    <name evidence="13" type="ORF">N8M53_05270</name>
</gene>
<name>A0AA47KMQ2_9GAMM</name>
<dbReference type="EMBL" id="CP114588">
    <property type="protein sequence ID" value="WBA09608.1"/>
    <property type="molecule type" value="Genomic_DNA"/>
</dbReference>
<evidence type="ECO:0000259" key="12">
    <source>
        <dbReference type="Pfam" id="PF08496"/>
    </source>
</evidence>
<evidence type="ECO:0000256" key="3">
    <source>
        <dbReference type="ARBA" id="ARBA00022475"/>
    </source>
</evidence>
<dbReference type="InterPro" id="IPR029045">
    <property type="entry name" value="ClpP/crotonase-like_dom_sf"/>
</dbReference>
<dbReference type="Pfam" id="PF01343">
    <property type="entry name" value="Peptidase_S49"/>
    <property type="match status" value="1"/>
</dbReference>
<reference evidence="13" key="1">
    <citation type="submission" date="2022-09" db="EMBL/GenBank/DDBJ databases">
        <authorList>
            <person name="Li Z.-J."/>
        </authorList>
    </citation>
    <scope>NUCLEOTIDE SEQUENCE</scope>
    <source>
        <strain evidence="13">TGB11</strain>
    </source>
</reference>
<protein>
    <submittedName>
        <fullName evidence="13">Protease SohB</fullName>
        <ecNumber evidence="13">3.4.21.-</ecNumber>
    </submittedName>
</protein>
<dbReference type="InterPro" id="IPR047272">
    <property type="entry name" value="S49_SppA_C"/>
</dbReference>
<dbReference type="RefSeq" id="WP_269579740.1">
    <property type="nucleotide sequence ID" value="NZ_CP114588.1"/>
</dbReference>
<feature type="domain" description="Peptidase S49" evidence="11">
    <location>
        <begin position="161"/>
        <end position="306"/>
    </location>
</feature>
<evidence type="ECO:0000256" key="2">
    <source>
        <dbReference type="ARBA" id="ARBA00008683"/>
    </source>
</evidence>
<evidence type="ECO:0000256" key="8">
    <source>
        <dbReference type="ARBA" id="ARBA00022989"/>
    </source>
</evidence>
<feature type="domain" description="Peptidase S49 N-terminal proteobacteria" evidence="12">
    <location>
        <begin position="2"/>
        <end position="158"/>
    </location>
</feature>
<keyword evidence="8" id="KW-1133">Transmembrane helix</keyword>
<dbReference type="Gene3D" id="6.20.330.10">
    <property type="match status" value="1"/>
</dbReference>
<evidence type="ECO:0000256" key="10">
    <source>
        <dbReference type="SAM" id="MobiDB-lite"/>
    </source>
</evidence>
<dbReference type="GO" id="GO:0006508">
    <property type="term" value="P:proteolysis"/>
    <property type="evidence" value="ECO:0007669"/>
    <property type="project" value="UniProtKB-KW"/>
</dbReference>
<dbReference type="CDD" id="cd07023">
    <property type="entry name" value="S49_Sppa_N_C"/>
    <property type="match status" value="1"/>
</dbReference>
<keyword evidence="9" id="KW-0472">Membrane</keyword>
<feature type="region of interest" description="Disordered" evidence="10">
    <location>
        <begin position="64"/>
        <end position="97"/>
    </location>
</feature>
<sequence>MDFIADYGLFLAKVVTFLLAAFVLVALVRAVSDKGGQKGSLKLTDLTERFKNYRQSLEQHLYNESSLKAREKDEKKAKKKEEKAQKAAAKKQNEPTGQRDPQLFVIHFKGSIDAREVEALREEVTAILSVATDQDEVLVNVESGGGMVHGYGLAASQLARFRQAGVPLTVAVDKVAASGGYMMACVADKLIAAPFAIIGSIGVIAQLPNFNKLLKKNDIEFEQLTAGEFKRTLTMFGENTDKAREKFKTELEETHGLFKAFISEYRPSLNVDKVATGEHWFGNQALDLGLIDEVCTSDEYLFQAANNERKVLSVCYQQRKNIAEKLAGASADVADRVLLKWISRGQRPLV</sequence>
<dbReference type="Gene3D" id="3.90.226.10">
    <property type="entry name" value="2-enoyl-CoA Hydratase, Chain A, domain 1"/>
    <property type="match status" value="1"/>
</dbReference>
<comment type="subcellular location">
    <subcellularLocation>
        <location evidence="1">Cell membrane</location>
    </subcellularLocation>
</comment>
<dbReference type="Pfam" id="PF08496">
    <property type="entry name" value="Peptidase_S49_N"/>
    <property type="match status" value="1"/>
</dbReference>
<evidence type="ECO:0000256" key="7">
    <source>
        <dbReference type="ARBA" id="ARBA00022825"/>
    </source>
</evidence>
<dbReference type="PANTHER" id="PTHR42987:SF4">
    <property type="entry name" value="PROTEASE SOHB-RELATED"/>
    <property type="match status" value="1"/>
</dbReference>
<evidence type="ECO:0000256" key="4">
    <source>
        <dbReference type="ARBA" id="ARBA00022670"/>
    </source>
</evidence>
<keyword evidence="5" id="KW-0812">Transmembrane</keyword>